<evidence type="ECO:0000256" key="7">
    <source>
        <dbReference type="SAM" id="Phobius"/>
    </source>
</evidence>
<dbReference type="OrthoDB" id="5417844at2759"/>
<keyword evidence="3 7" id="KW-1133">Transmembrane helix</keyword>
<feature type="compositionally biased region" description="Polar residues" evidence="6">
    <location>
        <begin position="588"/>
        <end position="597"/>
    </location>
</feature>
<feature type="transmembrane region" description="Helical" evidence="7">
    <location>
        <begin position="34"/>
        <end position="55"/>
    </location>
</feature>
<evidence type="ECO:0000256" key="3">
    <source>
        <dbReference type="ARBA" id="ARBA00022989"/>
    </source>
</evidence>
<comment type="similarity">
    <text evidence="5">Belongs to the SAT4 family.</text>
</comment>
<feature type="domain" description="Rhodopsin" evidence="8">
    <location>
        <begin position="50"/>
        <end position="286"/>
    </location>
</feature>
<organism evidence="9 10">
    <name type="scientific">Colletotrichum simmondsii</name>
    <dbReference type="NCBI Taxonomy" id="703756"/>
    <lineage>
        <taxon>Eukaryota</taxon>
        <taxon>Fungi</taxon>
        <taxon>Dikarya</taxon>
        <taxon>Ascomycota</taxon>
        <taxon>Pezizomycotina</taxon>
        <taxon>Sordariomycetes</taxon>
        <taxon>Hypocreomycetidae</taxon>
        <taxon>Glomerellales</taxon>
        <taxon>Glomerellaceae</taxon>
        <taxon>Colletotrichum</taxon>
        <taxon>Colletotrichum acutatum species complex</taxon>
    </lineage>
</organism>
<evidence type="ECO:0000256" key="4">
    <source>
        <dbReference type="ARBA" id="ARBA00023136"/>
    </source>
</evidence>
<evidence type="ECO:0000313" key="10">
    <source>
        <dbReference type="Proteomes" id="UP000070328"/>
    </source>
</evidence>
<evidence type="ECO:0000256" key="5">
    <source>
        <dbReference type="ARBA" id="ARBA00038359"/>
    </source>
</evidence>
<feature type="transmembrane region" description="Helical" evidence="7">
    <location>
        <begin position="147"/>
        <end position="169"/>
    </location>
</feature>
<feature type="transmembrane region" description="Helical" evidence="7">
    <location>
        <begin position="67"/>
        <end position="87"/>
    </location>
</feature>
<dbReference type="AlphaFoldDB" id="A0A135ST41"/>
<feature type="transmembrane region" description="Helical" evidence="7">
    <location>
        <begin position="118"/>
        <end position="135"/>
    </location>
</feature>
<evidence type="ECO:0000259" key="8">
    <source>
        <dbReference type="Pfam" id="PF20684"/>
    </source>
</evidence>
<comment type="subcellular location">
    <subcellularLocation>
        <location evidence="1">Membrane</location>
        <topology evidence="1">Multi-pass membrane protein</topology>
    </subcellularLocation>
</comment>
<evidence type="ECO:0000313" key="9">
    <source>
        <dbReference type="EMBL" id="KXH38977.1"/>
    </source>
</evidence>
<accession>A0A135ST41</accession>
<comment type="caution">
    <text evidence="9">The sequence shown here is derived from an EMBL/GenBank/DDBJ whole genome shotgun (WGS) entry which is preliminary data.</text>
</comment>
<dbReference type="InterPro" id="IPR052337">
    <property type="entry name" value="SAT4-like"/>
</dbReference>
<keyword evidence="2 7" id="KW-0812">Transmembrane</keyword>
<feature type="region of interest" description="Disordered" evidence="6">
    <location>
        <begin position="588"/>
        <end position="623"/>
    </location>
</feature>
<dbReference type="InterPro" id="IPR049326">
    <property type="entry name" value="Rhodopsin_dom_fungi"/>
</dbReference>
<dbReference type="PANTHER" id="PTHR33048">
    <property type="entry name" value="PTH11-LIKE INTEGRAL MEMBRANE PROTEIN (AFU_ORTHOLOGUE AFUA_5G11245)"/>
    <property type="match status" value="1"/>
</dbReference>
<feature type="transmembrane region" description="Helical" evidence="7">
    <location>
        <begin position="261"/>
        <end position="281"/>
    </location>
</feature>
<evidence type="ECO:0000256" key="6">
    <source>
        <dbReference type="SAM" id="MobiDB-lite"/>
    </source>
</evidence>
<feature type="transmembrane region" description="Helical" evidence="7">
    <location>
        <begin position="189"/>
        <end position="211"/>
    </location>
</feature>
<proteinExistence type="inferred from homology"/>
<dbReference type="PANTHER" id="PTHR33048:SF47">
    <property type="entry name" value="INTEGRAL MEMBRANE PROTEIN-RELATED"/>
    <property type="match status" value="1"/>
</dbReference>
<evidence type="ECO:0000256" key="1">
    <source>
        <dbReference type="ARBA" id="ARBA00004141"/>
    </source>
</evidence>
<dbReference type="EMBL" id="JFBX01000431">
    <property type="protein sequence ID" value="KXH38977.1"/>
    <property type="molecule type" value="Genomic_DNA"/>
</dbReference>
<dbReference type="GO" id="GO:0016020">
    <property type="term" value="C:membrane"/>
    <property type="evidence" value="ECO:0007669"/>
    <property type="project" value="UniProtKB-SubCell"/>
</dbReference>
<keyword evidence="10" id="KW-1185">Reference proteome</keyword>
<dbReference type="Pfam" id="PF20684">
    <property type="entry name" value="Fung_rhodopsin"/>
    <property type="match status" value="1"/>
</dbReference>
<dbReference type="Proteomes" id="UP000070328">
    <property type="component" value="Unassembled WGS sequence"/>
</dbReference>
<name>A0A135ST41_9PEZI</name>
<feature type="transmembrane region" description="Helical" evidence="7">
    <location>
        <begin position="223"/>
        <end position="241"/>
    </location>
</feature>
<reference evidence="9 10" key="1">
    <citation type="submission" date="2014-02" db="EMBL/GenBank/DDBJ databases">
        <title>The genome sequence of Colletotrichum simmondsii CBS122122.</title>
        <authorList>
            <person name="Baroncelli R."/>
            <person name="Thon M.R."/>
        </authorList>
    </citation>
    <scope>NUCLEOTIDE SEQUENCE [LARGE SCALE GENOMIC DNA]</scope>
    <source>
        <strain evidence="9 10">CBS122122</strain>
    </source>
</reference>
<evidence type="ECO:0000256" key="2">
    <source>
        <dbReference type="ARBA" id="ARBA00022692"/>
    </source>
</evidence>
<protein>
    <recommendedName>
        <fullName evidence="8">Rhodopsin domain-containing protein</fullName>
    </recommendedName>
</protein>
<keyword evidence="4 7" id="KW-0472">Membrane</keyword>
<gene>
    <name evidence="9" type="ORF">CSIM01_06114</name>
</gene>
<sequence>MSFFRSLDAVKGMPLMTPEREAAFRAENRAGEVYTIHIIFFVLSILSVCARLAAARQSGRRLAWDDWLSVTALVFIVGVFTGTMFWLKFGLGRHEVVVHAEDPMNITRFYQTIFANEIMYPMGLASARLSLVILYHRIFGLFSARYYLYGLMFFIGAWAIYATIPTIVACIPVQNFWTTHKNCLDLSKLYISIAVGSIVTDFVLILIPIPYAMRLTMSPFKKMLLISSFIFGGFNCFITIIRLVKVSTFDYKDPTWGTVDLMIWTGLEAYCAVICCCLPTLRPLLQVLRSKSSKDTNQNGDEMSRPDVYLKMPPQIASRSSEEALEEYDFVKMSLADLQQYSRRTMIETGGTALVPQFPPAVMGGSEPEWCRPRASSNHPYPNRAPMDLDPSKSQYHIYEHAISTARLDEKIQGDDTSSGVFHLWHGMTALGHPIRSSNSVPGILGCRRVERPVEYVKSVNVFPKYLTCGTHLFSGRDPSQSPVDNMEAMRTLEFSTNWQESSLRRRLQFGPLARMNRANALGPHAVTSHSPTALMGPLIRPLRIGHQKLFSLRLLPGFTRGPWLHWRSIQYSQRFVRESRLRTLPNQTARYASSLPSMKDSGNRGNNNKEDVTASALSIPVM</sequence>